<sequence length="79" mass="8743">MKTNDLLKKICSGMTAFIFFFSNTCYLAYAQQIVTDGRTNTHLHVNGSITDVHAHTQSGSNAFNSFSSFDVYQGNTVNL</sequence>
<evidence type="ECO:0008006" key="2">
    <source>
        <dbReference type="Google" id="ProtNLM"/>
    </source>
</evidence>
<dbReference type="EMBL" id="UOGJ01000124">
    <property type="protein sequence ID" value="VAX37315.1"/>
    <property type="molecule type" value="Genomic_DNA"/>
</dbReference>
<feature type="non-terminal residue" evidence="1">
    <location>
        <position position="79"/>
    </location>
</feature>
<dbReference type="AlphaFoldDB" id="A0A3B1DY43"/>
<name>A0A3B1DY43_9ZZZZ</name>
<accession>A0A3B1DY43</accession>
<gene>
    <name evidence="1" type="ORF">MNBD_UNCLBAC01-363</name>
</gene>
<proteinExistence type="predicted"/>
<protein>
    <recommendedName>
        <fullName evidence="2">Filamentous haemagglutinin FhaB/tRNA nuclease CdiA-like TPS domain-containing protein</fullName>
    </recommendedName>
</protein>
<evidence type="ECO:0000313" key="1">
    <source>
        <dbReference type="EMBL" id="VAX37315.1"/>
    </source>
</evidence>
<reference evidence="1" key="1">
    <citation type="submission" date="2018-06" db="EMBL/GenBank/DDBJ databases">
        <authorList>
            <person name="Zhirakovskaya E."/>
        </authorList>
    </citation>
    <scope>NUCLEOTIDE SEQUENCE</scope>
</reference>
<organism evidence="1">
    <name type="scientific">hydrothermal vent metagenome</name>
    <dbReference type="NCBI Taxonomy" id="652676"/>
    <lineage>
        <taxon>unclassified sequences</taxon>
        <taxon>metagenomes</taxon>
        <taxon>ecological metagenomes</taxon>
    </lineage>
</organism>